<organism evidence="1 2">
    <name type="scientific">Lampropedia hyalina DSM 16112</name>
    <dbReference type="NCBI Taxonomy" id="1122156"/>
    <lineage>
        <taxon>Bacteria</taxon>
        <taxon>Pseudomonadati</taxon>
        <taxon>Pseudomonadota</taxon>
        <taxon>Betaproteobacteria</taxon>
        <taxon>Burkholderiales</taxon>
        <taxon>Comamonadaceae</taxon>
        <taxon>Lampropedia</taxon>
    </lineage>
</organism>
<keyword evidence="2" id="KW-1185">Reference proteome</keyword>
<dbReference type="EMBL" id="FQUZ01000001">
    <property type="protein sequence ID" value="SHE27895.1"/>
    <property type="molecule type" value="Genomic_DNA"/>
</dbReference>
<gene>
    <name evidence="1" type="ORF">SAMN02745117_00003</name>
</gene>
<reference evidence="1 2" key="1">
    <citation type="submission" date="2016-11" db="EMBL/GenBank/DDBJ databases">
        <authorList>
            <person name="Jaros S."/>
            <person name="Januszkiewicz K."/>
            <person name="Wedrychowicz H."/>
        </authorList>
    </citation>
    <scope>NUCLEOTIDE SEQUENCE [LARGE SCALE GENOMIC DNA]</scope>
    <source>
        <strain evidence="1 2">DSM 16112</strain>
    </source>
</reference>
<dbReference type="RefSeq" id="WP_073353137.1">
    <property type="nucleotide sequence ID" value="NZ_FQUZ01000001.1"/>
</dbReference>
<dbReference type="STRING" id="1122156.SAMN02745117_00003"/>
<dbReference type="AlphaFoldDB" id="A0A1M4S6U2"/>
<proteinExistence type="predicted"/>
<accession>A0A1M4S6U2</accession>
<sequence>MSFWKKAGDLALKAGSAALSEAKAAGERTKQYKEEMPLKGDDELFRIVQRERTSSMLKAGAAMQELKSRGYSPEEIKERIS</sequence>
<name>A0A1M4S6U2_9BURK</name>
<protein>
    <submittedName>
        <fullName evidence="1">Uncharacterized protein</fullName>
    </submittedName>
</protein>
<evidence type="ECO:0000313" key="1">
    <source>
        <dbReference type="EMBL" id="SHE27895.1"/>
    </source>
</evidence>
<evidence type="ECO:0000313" key="2">
    <source>
        <dbReference type="Proteomes" id="UP000184327"/>
    </source>
</evidence>
<dbReference type="Proteomes" id="UP000184327">
    <property type="component" value="Unassembled WGS sequence"/>
</dbReference>